<evidence type="ECO:0000313" key="3">
    <source>
        <dbReference type="Proteomes" id="UP000176604"/>
    </source>
</evidence>
<reference evidence="2 3" key="1">
    <citation type="journal article" date="2016" name="Nat. Commun.">
        <title>Thousands of microbial genomes shed light on interconnected biogeochemical processes in an aquifer system.</title>
        <authorList>
            <person name="Anantharaman K."/>
            <person name="Brown C.T."/>
            <person name="Hug L.A."/>
            <person name="Sharon I."/>
            <person name="Castelle C.J."/>
            <person name="Probst A.J."/>
            <person name="Thomas B.C."/>
            <person name="Singh A."/>
            <person name="Wilkins M.J."/>
            <person name="Karaoz U."/>
            <person name="Brodie E.L."/>
            <person name="Williams K.H."/>
            <person name="Hubbard S.S."/>
            <person name="Banfield J.F."/>
        </authorList>
    </citation>
    <scope>NUCLEOTIDE SEQUENCE [LARGE SCALE GENOMIC DNA]</scope>
</reference>
<protein>
    <submittedName>
        <fullName evidence="2">Uncharacterized protein</fullName>
    </submittedName>
</protein>
<sequence>MDNVIVQSQQPNELVVRDADGKFKILRNGTLEEWTSRAVSPAGSAPASPGAPATPALSVPAIAPRTPPTSAPKPVSRHYVDVSDEEEIAALKNDGDAARTERINARAGARADAVIQASGLSVSEEVRPRLWRALVSRIKDVRDLIETKDVFTRAIALGGVGLEAAQAQLILKRVEDARAAFEEEIGAGKFTPEPRTLEPETPAQNPAPLSLKPETPIVKSVEPQEESGITNKELGMGETAVPGFQGTQPPYSRFVIPNPSAHVRPQMQEVRARPRVVGPVEELGLITLEDFRRLAPVAPAAADKVREKVELLADESLLKRSEGVAAWKSSPVHQLYLAVGRECMEKGGTVKQVILDWQARKRAVLTPEEFDAIADVNQKLAY</sequence>
<feature type="region of interest" description="Disordered" evidence="1">
    <location>
        <begin position="36"/>
        <end position="57"/>
    </location>
</feature>
<feature type="compositionally biased region" description="Low complexity" evidence="1">
    <location>
        <begin position="191"/>
        <end position="202"/>
    </location>
</feature>
<evidence type="ECO:0000256" key="1">
    <source>
        <dbReference type="SAM" id="MobiDB-lite"/>
    </source>
</evidence>
<dbReference type="Proteomes" id="UP000176604">
    <property type="component" value="Unassembled WGS sequence"/>
</dbReference>
<feature type="region of interest" description="Disordered" evidence="1">
    <location>
        <begin position="187"/>
        <end position="213"/>
    </location>
</feature>
<evidence type="ECO:0000313" key="2">
    <source>
        <dbReference type="EMBL" id="OGL77794.1"/>
    </source>
</evidence>
<gene>
    <name evidence="2" type="ORF">A3J43_04285</name>
</gene>
<dbReference type="AlphaFoldDB" id="A0A1F7UJ85"/>
<dbReference type="EMBL" id="MGEF01000051">
    <property type="protein sequence ID" value="OGL77794.1"/>
    <property type="molecule type" value="Genomic_DNA"/>
</dbReference>
<organism evidence="2 3">
    <name type="scientific">Candidatus Uhrbacteria bacterium RIFCSPHIGHO2_12_FULL_54_23</name>
    <dbReference type="NCBI Taxonomy" id="1802397"/>
    <lineage>
        <taxon>Bacteria</taxon>
        <taxon>Candidatus Uhriibacteriota</taxon>
    </lineage>
</organism>
<name>A0A1F7UJ85_9BACT</name>
<accession>A0A1F7UJ85</accession>
<comment type="caution">
    <text evidence="2">The sequence shown here is derived from an EMBL/GenBank/DDBJ whole genome shotgun (WGS) entry which is preliminary data.</text>
</comment>
<proteinExistence type="predicted"/>